<evidence type="ECO:0000313" key="5">
    <source>
        <dbReference type="EMBL" id="EER14328.1"/>
    </source>
</evidence>
<dbReference type="RefSeq" id="XP_002782533.1">
    <property type="nucleotide sequence ID" value="XM_002782487.1"/>
</dbReference>
<evidence type="ECO:0000259" key="4">
    <source>
        <dbReference type="Pfam" id="PF04500"/>
    </source>
</evidence>
<keyword evidence="1" id="KW-0479">Metal-binding</keyword>
<protein>
    <recommendedName>
        <fullName evidence="4">FLYWCH-type domain-containing protein</fullName>
    </recommendedName>
</protein>
<dbReference type="Pfam" id="PF04500">
    <property type="entry name" value="FLYWCH"/>
    <property type="match status" value="1"/>
</dbReference>
<dbReference type="EMBL" id="GG674438">
    <property type="protein sequence ID" value="EER14328.1"/>
    <property type="molecule type" value="Genomic_DNA"/>
</dbReference>
<reference evidence="5 6" key="1">
    <citation type="submission" date="2008-07" db="EMBL/GenBank/DDBJ databases">
        <authorList>
            <person name="El-Sayed N."/>
            <person name="Caler E."/>
            <person name="Inman J."/>
            <person name="Amedeo P."/>
            <person name="Hass B."/>
            <person name="Wortman J."/>
        </authorList>
    </citation>
    <scope>NUCLEOTIDE SEQUENCE [LARGE SCALE GENOMIC DNA]</scope>
    <source>
        <strain evidence="6">ATCC 50983 / TXsc</strain>
    </source>
</reference>
<proteinExistence type="predicted"/>
<feature type="non-terminal residue" evidence="5">
    <location>
        <position position="215"/>
    </location>
</feature>
<keyword evidence="3" id="KW-0862">Zinc</keyword>
<dbReference type="GO" id="GO:0008270">
    <property type="term" value="F:zinc ion binding"/>
    <property type="evidence" value="ECO:0007669"/>
    <property type="project" value="UniProtKB-KW"/>
</dbReference>
<dbReference type="GeneID" id="9044348"/>
<feature type="domain" description="FLYWCH-type" evidence="4">
    <location>
        <begin position="10"/>
        <end position="57"/>
    </location>
</feature>
<organism evidence="6">
    <name type="scientific">Perkinsus marinus (strain ATCC 50983 / TXsc)</name>
    <dbReference type="NCBI Taxonomy" id="423536"/>
    <lineage>
        <taxon>Eukaryota</taxon>
        <taxon>Sar</taxon>
        <taxon>Alveolata</taxon>
        <taxon>Perkinsozoa</taxon>
        <taxon>Perkinsea</taxon>
        <taxon>Perkinsida</taxon>
        <taxon>Perkinsidae</taxon>
        <taxon>Perkinsus</taxon>
    </lineage>
</organism>
<dbReference type="Gene3D" id="2.20.25.240">
    <property type="match status" value="1"/>
</dbReference>
<accession>C5KMG5</accession>
<sequence length="215" mass="23440">MTIGNGLSWIPSNKGGCHLVHEGYKYSKKTPKSAPTGTTYWYCTNRDCSASLIVRADPDQDLSVVAISRGKKPHVCGGPTAAVSMVRETLRKKAAGVKAHVAMRPIFDEVVATAPKRIIEQLPPIKTCLNTMRVQRKKADPTPTAPVARDGWTIPSKYKKATIGGEEYCTLAFDSGLADPDRLICYYNPAVSKELNASCSEFHISLDGTFDYCAQ</sequence>
<evidence type="ECO:0000256" key="1">
    <source>
        <dbReference type="ARBA" id="ARBA00022723"/>
    </source>
</evidence>
<evidence type="ECO:0000313" key="6">
    <source>
        <dbReference type="Proteomes" id="UP000007800"/>
    </source>
</evidence>
<keyword evidence="2" id="KW-0863">Zinc-finger</keyword>
<dbReference type="Proteomes" id="UP000007800">
    <property type="component" value="Unassembled WGS sequence"/>
</dbReference>
<gene>
    <name evidence="5" type="ORF">Pmar_PMAR015893</name>
</gene>
<dbReference type="InParanoid" id="C5KMG5"/>
<dbReference type="InterPro" id="IPR007588">
    <property type="entry name" value="Znf_FLYWCH"/>
</dbReference>
<evidence type="ECO:0000256" key="2">
    <source>
        <dbReference type="ARBA" id="ARBA00022771"/>
    </source>
</evidence>
<name>C5KMG5_PERM5</name>
<evidence type="ECO:0000256" key="3">
    <source>
        <dbReference type="ARBA" id="ARBA00022833"/>
    </source>
</evidence>
<keyword evidence="6" id="KW-1185">Reference proteome</keyword>
<dbReference type="OrthoDB" id="10067596at2759"/>
<dbReference type="AlphaFoldDB" id="C5KMG5"/>